<keyword evidence="4" id="KW-0489">Methyltransferase</keyword>
<dbReference type="PANTHER" id="PTHR12150:SF13">
    <property type="entry name" value="METHYLTRANSFERASE C9ORF114-RELATED"/>
    <property type="match status" value="1"/>
</dbReference>
<comment type="subunit">
    <text evidence="6">Interacts with INCA1.</text>
</comment>
<dbReference type="EnsemblMetazoa" id="PPAI004938-RA">
    <property type="protein sequence ID" value="PPAI004938-PA"/>
    <property type="gene ID" value="PPAI004938"/>
</dbReference>
<evidence type="ECO:0000313" key="13">
    <source>
        <dbReference type="EnsemblMetazoa" id="PPAI004938-PA"/>
    </source>
</evidence>
<comment type="similarity">
    <text evidence="2">Belongs to the class IV-like SAM-binding methyltransferase superfamily.</text>
</comment>
<dbReference type="GO" id="GO:0032259">
    <property type="term" value="P:methylation"/>
    <property type="evidence" value="ECO:0007669"/>
    <property type="project" value="UniProtKB-KW"/>
</dbReference>
<dbReference type="InterPro" id="IPR029026">
    <property type="entry name" value="tRNA_m1G_MTases_N"/>
</dbReference>
<evidence type="ECO:0000256" key="5">
    <source>
        <dbReference type="ARBA" id="ARBA00022679"/>
    </source>
</evidence>
<proteinExistence type="inferred from homology"/>
<dbReference type="Pfam" id="PF02598">
    <property type="entry name" value="Methyltrn_RNA_3"/>
    <property type="match status" value="1"/>
</dbReference>
<protein>
    <recommendedName>
        <fullName evidence="12">28S rRNA (uridine-N(3))-methyltransferase</fullName>
    </recommendedName>
    <alternativeName>
        <fullName evidence="7">Centromere protein 32</fullName>
    </alternativeName>
    <alternativeName>
        <fullName evidence="9">Kinetochore-associated protein</fullName>
    </alternativeName>
    <alternativeName>
        <fullName evidence="8">SPOUT domain-containing methyltransferase 1</fullName>
    </alternativeName>
</protein>
<dbReference type="InterPro" id="IPR003750">
    <property type="entry name" value="Put_MeTrfase-C9orf114-like"/>
</dbReference>
<dbReference type="CDD" id="cd18086">
    <property type="entry name" value="HsC9orf114-like"/>
    <property type="match status" value="1"/>
</dbReference>
<dbReference type="GO" id="GO:0008168">
    <property type="term" value="F:methyltransferase activity"/>
    <property type="evidence" value="ECO:0007669"/>
    <property type="project" value="UniProtKB-KW"/>
</dbReference>
<evidence type="ECO:0000313" key="14">
    <source>
        <dbReference type="Proteomes" id="UP000092462"/>
    </source>
</evidence>
<evidence type="ECO:0000256" key="3">
    <source>
        <dbReference type="ARBA" id="ARBA00022490"/>
    </source>
</evidence>
<dbReference type="InterPro" id="IPR029028">
    <property type="entry name" value="Alpha/beta_knot_MTases"/>
</dbReference>
<sequence length="367" mass="40762">MNLSTSPKKKKGGPDVHKSAKKKKQLPAENAEVTQEISTMSIAVPGSILENAHSLELKTYLAGQIARAACIYNVDEIVIFDDSGSSIPTEKNGQEEEMLNRKGCCSQMARILQYLECPQYLRKFFFPLHRDLKYCGLLNPLDAPHHLRQNNKFMFREGVVTEKPTKSGRGSHVNIGLRKDAVVDETLTAGIRVTVKLNLEEKEGKRIKGTVVSPSLPRQETGVYWGYSVRMAENISQVFSQSPHEDGYDLIIGTSDRGKNIQDIGSRELAYKHGIVVFGGVMGIEYALENDPKLNSTEPELLFEHYINTAPNQGSRTIRTEEAVLITLAGLQSKLKPLNEAKPFDLFSCIPQSQDTKASQASSINKQ</sequence>
<dbReference type="AlphaFoldDB" id="A0A1B0DB41"/>
<keyword evidence="5" id="KW-0808">Transferase</keyword>
<dbReference type="Gene3D" id="2.40.50.140">
    <property type="entry name" value="Nucleic acid-binding proteins"/>
    <property type="match status" value="1"/>
</dbReference>
<dbReference type="Proteomes" id="UP000092462">
    <property type="component" value="Unassembled WGS sequence"/>
</dbReference>
<evidence type="ECO:0000256" key="4">
    <source>
        <dbReference type="ARBA" id="ARBA00022603"/>
    </source>
</evidence>
<dbReference type="EMBL" id="AJVK01000724">
    <property type="status" value="NOT_ANNOTATED_CDS"/>
    <property type="molecule type" value="Genomic_DNA"/>
</dbReference>
<evidence type="ECO:0000256" key="1">
    <source>
        <dbReference type="ARBA" id="ARBA00004496"/>
    </source>
</evidence>
<comment type="subcellular location">
    <subcellularLocation>
        <location evidence="1">Cytoplasm</location>
    </subcellularLocation>
</comment>
<evidence type="ECO:0000256" key="6">
    <source>
        <dbReference type="ARBA" id="ARBA00062137"/>
    </source>
</evidence>
<evidence type="ECO:0000256" key="12">
    <source>
        <dbReference type="ARBA" id="ARBA00093639"/>
    </source>
</evidence>
<dbReference type="SUPFAM" id="SSF75217">
    <property type="entry name" value="alpha/beta knot"/>
    <property type="match status" value="1"/>
</dbReference>
<evidence type="ECO:0000256" key="10">
    <source>
        <dbReference type="ARBA" id="ARBA00093228"/>
    </source>
</evidence>
<dbReference type="Gene3D" id="3.40.1280.10">
    <property type="match status" value="1"/>
</dbReference>
<name>A0A1B0DB41_PHLPP</name>
<keyword evidence="3" id="KW-0963">Cytoplasm</keyword>
<dbReference type="VEuPathDB" id="VectorBase:PPAI004938"/>
<keyword evidence="14" id="KW-1185">Reference proteome</keyword>
<evidence type="ECO:0000256" key="7">
    <source>
        <dbReference type="ARBA" id="ARBA00075627"/>
    </source>
</evidence>
<reference evidence="13" key="1">
    <citation type="submission" date="2022-08" db="UniProtKB">
        <authorList>
            <consortium name="EnsemblMetazoa"/>
        </authorList>
    </citation>
    <scope>IDENTIFICATION</scope>
    <source>
        <strain evidence="13">Israel</strain>
    </source>
</reference>
<accession>A0A1B0DB41</accession>
<dbReference type="VEuPathDB" id="VectorBase:PPAPM1_004375"/>
<evidence type="ECO:0000256" key="11">
    <source>
        <dbReference type="ARBA" id="ARBA00093377"/>
    </source>
</evidence>
<dbReference type="GO" id="GO:0005737">
    <property type="term" value="C:cytoplasm"/>
    <property type="evidence" value="ECO:0007669"/>
    <property type="project" value="UniProtKB-SubCell"/>
</dbReference>
<evidence type="ECO:0000256" key="2">
    <source>
        <dbReference type="ARBA" id="ARBA00009841"/>
    </source>
</evidence>
<comment type="catalytic activity">
    <reaction evidence="10">
        <text>uridine in 28S rRNA + S-adenosyl-L-methionine = N(3)-methyluridine in 28S rRNA + S-adenosyl-L-homocysteine + H(+)</text>
        <dbReference type="Rhea" id="RHEA:83635"/>
        <dbReference type="Rhea" id="RHEA-COMP:20178"/>
        <dbReference type="Rhea" id="RHEA-COMP:20181"/>
        <dbReference type="ChEBI" id="CHEBI:15378"/>
        <dbReference type="ChEBI" id="CHEBI:57856"/>
        <dbReference type="ChEBI" id="CHEBI:59789"/>
        <dbReference type="ChEBI" id="CHEBI:65315"/>
        <dbReference type="ChEBI" id="CHEBI:74502"/>
    </reaction>
    <physiologicalReaction direction="left-to-right" evidence="10">
        <dbReference type="Rhea" id="RHEA:83636"/>
    </physiologicalReaction>
</comment>
<dbReference type="PANTHER" id="PTHR12150">
    <property type="entry name" value="CLASS IV SAM-BINDING METHYLTRANSFERASE-RELATED"/>
    <property type="match status" value="1"/>
</dbReference>
<evidence type="ECO:0000256" key="9">
    <source>
        <dbReference type="ARBA" id="ARBA00079311"/>
    </source>
</evidence>
<comment type="function">
    <text evidence="11">S-adenosyl-L-methionine-dependent methyltransferase that specifically methylates the N3 position of a uridine in 28S rRNA. Required for association of the centrosomes with the poles of the bipolar mitotic spindle during metaphase. Also involved in chromosome alignment. May promote centrosome maturation probably by recruiting A-kinase anchor protein AKAP9 to centrosomes in early mitosis. Binds specifically to miRNA MIR145 hairpin, regulates MIR145 expression at a postranscriptional level.</text>
</comment>
<dbReference type="InterPro" id="IPR012340">
    <property type="entry name" value="NA-bd_OB-fold"/>
</dbReference>
<evidence type="ECO:0000256" key="8">
    <source>
        <dbReference type="ARBA" id="ARBA00078957"/>
    </source>
</evidence>
<dbReference type="FunFam" id="2.40.50.140:FF:000170">
    <property type="entry name" value="SPOUT domain containing methyltransferase 1"/>
    <property type="match status" value="1"/>
</dbReference>
<organism evidence="13 14">
    <name type="scientific">Phlebotomus papatasi</name>
    <name type="common">Sandfly</name>
    <dbReference type="NCBI Taxonomy" id="29031"/>
    <lineage>
        <taxon>Eukaryota</taxon>
        <taxon>Metazoa</taxon>
        <taxon>Ecdysozoa</taxon>
        <taxon>Arthropoda</taxon>
        <taxon>Hexapoda</taxon>
        <taxon>Insecta</taxon>
        <taxon>Pterygota</taxon>
        <taxon>Neoptera</taxon>
        <taxon>Endopterygota</taxon>
        <taxon>Diptera</taxon>
        <taxon>Nematocera</taxon>
        <taxon>Psychodoidea</taxon>
        <taxon>Psychodidae</taxon>
        <taxon>Phlebotomus</taxon>
        <taxon>Phlebotomus</taxon>
    </lineage>
</organism>
<dbReference type="SUPFAM" id="SSF50249">
    <property type="entry name" value="Nucleic acid-binding proteins"/>
    <property type="match status" value="1"/>
</dbReference>